<dbReference type="PANTHER" id="PTHR30273:SF2">
    <property type="entry name" value="PROTEIN FECR"/>
    <property type="match status" value="1"/>
</dbReference>
<dbReference type="PANTHER" id="PTHR30273">
    <property type="entry name" value="PERIPLASMIC SIGNAL SENSOR AND SIGMA FACTOR ACTIVATOR FECR-RELATED"/>
    <property type="match status" value="1"/>
</dbReference>
<accession>A0ABS1WZR1</accession>
<organism evidence="2 3">
    <name type="scientific">Steroidobacter gossypii</name>
    <dbReference type="NCBI Taxonomy" id="2805490"/>
    <lineage>
        <taxon>Bacteria</taxon>
        <taxon>Pseudomonadati</taxon>
        <taxon>Pseudomonadota</taxon>
        <taxon>Gammaproteobacteria</taxon>
        <taxon>Steroidobacterales</taxon>
        <taxon>Steroidobacteraceae</taxon>
        <taxon>Steroidobacter</taxon>
    </lineage>
</organism>
<feature type="domain" description="FecR protein" evidence="1">
    <location>
        <begin position="86"/>
        <end position="166"/>
    </location>
</feature>
<sequence>MNWRSKNNLLKLARLGLTPKEKWRRNIAVCCIVLATSVGLAYTLGAWNAIRAFVDRGAIVQIPTRVNASASTLDSAYQITSDEGGTQTFEDGTDVEYAAHTTVEVDFSAGRRVVRLRAGSATFNVAKDPRRPFIVLADGLSATAVGTKFDVTVTPTVRVRVYEGVVAVAEGQVKAGQMVRKLKAGEEYERPR</sequence>
<dbReference type="Gene3D" id="2.60.120.1440">
    <property type="match status" value="1"/>
</dbReference>
<dbReference type="Pfam" id="PF04773">
    <property type="entry name" value="FecR"/>
    <property type="match status" value="1"/>
</dbReference>
<keyword evidence="3" id="KW-1185">Reference proteome</keyword>
<proteinExistence type="predicted"/>
<dbReference type="InterPro" id="IPR012373">
    <property type="entry name" value="Ferrdict_sens_TM"/>
</dbReference>
<reference evidence="2 3" key="1">
    <citation type="journal article" date="2021" name="Int. J. Syst. Evol. Microbiol.">
        <title>Steroidobacter gossypii sp. nov., isolated from soil of cotton cropping field.</title>
        <authorList>
            <person name="Huang R."/>
            <person name="Yang S."/>
            <person name="Zhen C."/>
            <person name="Liu W."/>
        </authorList>
    </citation>
    <scope>NUCLEOTIDE SEQUENCE [LARGE SCALE GENOMIC DNA]</scope>
    <source>
        <strain evidence="2 3">S1-65</strain>
    </source>
</reference>
<protein>
    <submittedName>
        <fullName evidence="2">FecR domain-containing protein</fullName>
    </submittedName>
</protein>
<evidence type="ECO:0000313" key="3">
    <source>
        <dbReference type="Proteomes" id="UP000661077"/>
    </source>
</evidence>
<gene>
    <name evidence="2" type="ORF">JM946_17125</name>
</gene>
<dbReference type="RefSeq" id="WP_203168556.1">
    <property type="nucleotide sequence ID" value="NZ_JAEVLS010000003.1"/>
</dbReference>
<name>A0ABS1WZR1_9GAMM</name>
<evidence type="ECO:0000313" key="2">
    <source>
        <dbReference type="EMBL" id="MBM0106453.1"/>
    </source>
</evidence>
<dbReference type="Proteomes" id="UP000661077">
    <property type="component" value="Unassembled WGS sequence"/>
</dbReference>
<comment type="caution">
    <text evidence="2">The sequence shown here is derived from an EMBL/GenBank/DDBJ whole genome shotgun (WGS) entry which is preliminary data.</text>
</comment>
<dbReference type="InterPro" id="IPR006860">
    <property type="entry name" value="FecR"/>
</dbReference>
<evidence type="ECO:0000259" key="1">
    <source>
        <dbReference type="Pfam" id="PF04773"/>
    </source>
</evidence>
<dbReference type="EMBL" id="JAEVLS010000003">
    <property type="protein sequence ID" value="MBM0106453.1"/>
    <property type="molecule type" value="Genomic_DNA"/>
</dbReference>